<evidence type="ECO:0000313" key="1">
    <source>
        <dbReference type="EMBL" id="MBI2875426.1"/>
    </source>
</evidence>
<dbReference type="EMBL" id="JACPRF010000028">
    <property type="protein sequence ID" value="MBI2875426.1"/>
    <property type="molecule type" value="Genomic_DNA"/>
</dbReference>
<gene>
    <name evidence="1" type="ORF">HYY20_00935</name>
</gene>
<protein>
    <submittedName>
        <fullName evidence="1">Uncharacterized protein</fullName>
    </submittedName>
</protein>
<organism evidence="1 2">
    <name type="scientific">Tectimicrobiota bacterium</name>
    <dbReference type="NCBI Taxonomy" id="2528274"/>
    <lineage>
        <taxon>Bacteria</taxon>
        <taxon>Pseudomonadati</taxon>
        <taxon>Nitrospinota/Tectimicrobiota group</taxon>
        <taxon>Candidatus Tectimicrobiota</taxon>
    </lineage>
</organism>
<name>A0A932CLB7_UNCTE</name>
<accession>A0A932CLB7</accession>
<comment type="caution">
    <text evidence="1">The sequence shown here is derived from an EMBL/GenBank/DDBJ whole genome shotgun (WGS) entry which is preliminary data.</text>
</comment>
<proteinExistence type="predicted"/>
<dbReference type="AlphaFoldDB" id="A0A932CLB7"/>
<dbReference type="Proteomes" id="UP000769766">
    <property type="component" value="Unassembled WGS sequence"/>
</dbReference>
<evidence type="ECO:0000313" key="2">
    <source>
        <dbReference type="Proteomes" id="UP000769766"/>
    </source>
</evidence>
<sequence>MGKREETLAIEIRSHIVAKMKSGNNPPFGGILRETLTQRGYPISGREAKKIHMATELESLDPAVLE</sequence>
<reference evidence="1" key="1">
    <citation type="submission" date="2020-07" db="EMBL/GenBank/DDBJ databases">
        <title>Huge and variable diversity of episymbiotic CPR bacteria and DPANN archaea in groundwater ecosystems.</title>
        <authorList>
            <person name="He C.Y."/>
            <person name="Keren R."/>
            <person name="Whittaker M."/>
            <person name="Farag I.F."/>
            <person name="Doudna J."/>
            <person name="Cate J.H.D."/>
            <person name="Banfield J.F."/>
        </authorList>
    </citation>
    <scope>NUCLEOTIDE SEQUENCE</scope>
    <source>
        <strain evidence="1">NC_groundwater_672_Ag_B-0.1um_62_36</strain>
    </source>
</reference>